<dbReference type="EMBL" id="KB206175">
    <property type="protein sequence ID" value="ELP94762.1"/>
    <property type="molecule type" value="Genomic_DNA"/>
</dbReference>
<dbReference type="OrthoDB" id="15235at2759"/>
<protein>
    <submittedName>
        <fullName evidence="1">Uncharacterized protein</fullName>
    </submittedName>
</protein>
<keyword evidence="2" id="KW-1185">Reference proteome</keyword>
<reference evidence="1 2" key="1">
    <citation type="submission" date="2012-10" db="EMBL/GenBank/DDBJ databases">
        <authorList>
            <person name="Zafar N."/>
            <person name="Inman J."/>
            <person name="Hall N."/>
            <person name="Lorenzi H."/>
            <person name="Caler E."/>
        </authorList>
    </citation>
    <scope>NUCLEOTIDE SEQUENCE [LARGE SCALE GENOMIC DNA]</scope>
    <source>
        <strain evidence="1 2">IP1</strain>
    </source>
</reference>
<sequence length="128" mass="15022">MDFIKCPTAILWIHINSRPPQITQDLSTSFEKLFWNEEKGYFVQFNTKLEYGLARYPQDSYFYSSKWNIGGKEAGEVSPPWGIVTMFMSWAELLNNEFDNHAGIVKERLNWMIKHTRNDYMPCGEAVD</sequence>
<dbReference type="InterPro" id="IPR008928">
    <property type="entry name" value="6-hairpin_glycosidase_sf"/>
</dbReference>
<dbReference type="VEuPathDB" id="AmoebaDB:EIN_341500"/>
<dbReference type="KEGG" id="eiv:EIN_341500"/>
<name>A0A0A1UE47_ENTIV</name>
<gene>
    <name evidence="1" type="ORF">EIN_341500</name>
</gene>
<dbReference type="Proteomes" id="UP000014680">
    <property type="component" value="Unassembled WGS sequence"/>
</dbReference>
<dbReference type="Gene3D" id="1.50.10.10">
    <property type="match status" value="1"/>
</dbReference>
<dbReference type="RefSeq" id="XP_004261533.1">
    <property type="nucleotide sequence ID" value="XM_004261485.1"/>
</dbReference>
<dbReference type="SUPFAM" id="SSF48208">
    <property type="entry name" value="Six-hairpin glycosidases"/>
    <property type="match status" value="1"/>
</dbReference>
<evidence type="ECO:0000313" key="2">
    <source>
        <dbReference type="Proteomes" id="UP000014680"/>
    </source>
</evidence>
<dbReference type="InterPro" id="IPR012341">
    <property type="entry name" value="6hp_glycosidase-like_sf"/>
</dbReference>
<dbReference type="GeneID" id="14893709"/>
<dbReference type="AlphaFoldDB" id="A0A0A1UE47"/>
<dbReference type="GO" id="GO:0005975">
    <property type="term" value="P:carbohydrate metabolic process"/>
    <property type="evidence" value="ECO:0007669"/>
    <property type="project" value="InterPro"/>
</dbReference>
<evidence type="ECO:0000313" key="1">
    <source>
        <dbReference type="EMBL" id="ELP94762.1"/>
    </source>
</evidence>
<organism evidence="1 2">
    <name type="scientific">Entamoeba invadens IP1</name>
    <dbReference type="NCBI Taxonomy" id="370355"/>
    <lineage>
        <taxon>Eukaryota</taxon>
        <taxon>Amoebozoa</taxon>
        <taxon>Evosea</taxon>
        <taxon>Archamoebae</taxon>
        <taxon>Mastigamoebida</taxon>
        <taxon>Entamoebidae</taxon>
        <taxon>Entamoeba</taxon>
    </lineage>
</organism>
<accession>A0A0A1UE47</accession>
<proteinExistence type="predicted"/>